<evidence type="ECO:0000256" key="1">
    <source>
        <dbReference type="SAM" id="MobiDB-lite"/>
    </source>
</evidence>
<accession>R7SVG7</accession>
<feature type="region of interest" description="Disordered" evidence="1">
    <location>
        <begin position="1"/>
        <end position="67"/>
    </location>
</feature>
<feature type="compositionally biased region" description="Low complexity" evidence="1">
    <location>
        <begin position="643"/>
        <end position="653"/>
    </location>
</feature>
<dbReference type="EMBL" id="JH719421">
    <property type="protein sequence ID" value="EJF59750.1"/>
    <property type="molecule type" value="Genomic_DNA"/>
</dbReference>
<dbReference type="RefSeq" id="XP_007367462.1">
    <property type="nucleotide sequence ID" value="XM_007367400.1"/>
</dbReference>
<feature type="compositionally biased region" description="Low complexity" evidence="1">
    <location>
        <begin position="526"/>
        <end position="536"/>
    </location>
</feature>
<feature type="region of interest" description="Disordered" evidence="1">
    <location>
        <begin position="187"/>
        <end position="238"/>
    </location>
</feature>
<feature type="region of interest" description="Disordered" evidence="1">
    <location>
        <begin position="297"/>
        <end position="325"/>
    </location>
</feature>
<evidence type="ECO:0000313" key="3">
    <source>
        <dbReference type="Proteomes" id="UP000053319"/>
    </source>
</evidence>
<dbReference type="HOGENOM" id="CLU_022326_0_0_1"/>
<dbReference type="GeneID" id="18837577"/>
<name>R7SVG7_DICSQ</name>
<feature type="compositionally biased region" description="Low complexity" evidence="1">
    <location>
        <begin position="29"/>
        <end position="56"/>
    </location>
</feature>
<proteinExistence type="predicted"/>
<feature type="compositionally biased region" description="Low complexity" evidence="1">
    <location>
        <begin position="311"/>
        <end position="325"/>
    </location>
</feature>
<sequence length="739" mass="77023">MTLEHSARHSSSSPPAASFQPTAIPPPAHSHSSCSRSAAMTALASSSSSLSPSGSRPRPRKDVFKPKFPLDPFHGHSAAALGEPWSLKIDALLSATALQRQNVIFVLGAPSLAELGPLLQSQRLAKSLVILATHNPPDIPGIVYPTVRILRLTTPLALEDAGAVRFVNVLEWAERVARTWRKHGSSGVCELSEEQDNNGELKPPSIFRLGTRSASSSPRSSTIQLPGDSSATISRPLSRPPSVVGALFSRQSHASLPPSDPFQRPFDVMVNFMPVNLSDKALLKNSILVTTISRPFLKSPVHGSGPPPPTLRTRTTSSSSTTRLARPQSIFSAFSRSTSSISVYLPPTPPYESGDSLPLSSSSLPAPPGKALLVHLLPSPPRGEHPAARRKLVDSMEAFLLSFSYQSTGLPSSRTYSSPAGAGPGLGGGSDTDRARPYVMHTSTFCDTVGCDPALGVVDCGEWSVADIVLSGALDADTVSSTSPAAPPPAAVLAGAGSGRKSKRAWIAAAADLVILPSSDNPTPGPSSSLPSGTEEPPVPVPAAERGMLQPSASSPSSPSSKWLNRATRSTSAPLLSADWTPVQFGGRPMSHPSHQQQSMPVSTSHRHPLAHLVAEEGERGSGTTFRSSPGHTVPAPTPTPPATSRSSTAASSLGPPTPPHSSEEGELPLDAIKEASPGAEFSAPRHTMGVAVMAASTVDISSVEGEGGMRGKGTVKVAKWKFWRRKTGANVPSAAVVA</sequence>
<feature type="compositionally biased region" description="Low complexity" evidence="1">
    <location>
        <begin position="9"/>
        <end position="22"/>
    </location>
</feature>
<reference evidence="2 3" key="1">
    <citation type="journal article" date="2012" name="Science">
        <title>The Paleozoic origin of enzymatic lignin decomposition reconstructed from 31 fungal genomes.</title>
        <authorList>
            <person name="Floudas D."/>
            <person name="Binder M."/>
            <person name="Riley R."/>
            <person name="Barry K."/>
            <person name="Blanchette R.A."/>
            <person name="Henrissat B."/>
            <person name="Martinez A.T."/>
            <person name="Otillar R."/>
            <person name="Spatafora J.W."/>
            <person name="Yadav J.S."/>
            <person name="Aerts A."/>
            <person name="Benoit I."/>
            <person name="Boyd A."/>
            <person name="Carlson A."/>
            <person name="Copeland A."/>
            <person name="Coutinho P.M."/>
            <person name="de Vries R.P."/>
            <person name="Ferreira P."/>
            <person name="Findley K."/>
            <person name="Foster B."/>
            <person name="Gaskell J."/>
            <person name="Glotzer D."/>
            <person name="Gorecki P."/>
            <person name="Heitman J."/>
            <person name="Hesse C."/>
            <person name="Hori C."/>
            <person name="Igarashi K."/>
            <person name="Jurgens J.A."/>
            <person name="Kallen N."/>
            <person name="Kersten P."/>
            <person name="Kohler A."/>
            <person name="Kuees U."/>
            <person name="Kumar T.K.A."/>
            <person name="Kuo A."/>
            <person name="LaButti K."/>
            <person name="Larrondo L.F."/>
            <person name="Lindquist E."/>
            <person name="Ling A."/>
            <person name="Lombard V."/>
            <person name="Lucas S."/>
            <person name="Lundell T."/>
            <person name="Martin R."/>
            <person name="McLaughlin D.J."/>
            <person name="Morgenstern I."/>
            <person name="Morin E."/>
            <person name="Murat C."/>
            <person name="Nagy L.G."/>
            <person name="Nolan M."/>
            <person name="Ohm R.A."/>
            <person name="Patyshakuliyeva A."/>
            <person name="Rokas A."/>
            <person name="Ruiz-Duenas F.J."/>
            <person name="Sabat G."/>
            <person name="Salamov A."/>
            <person name="Samejima M."/>
            <person name="Schmutz J."/>
            <person name="Slot J.C."/>
            <person name="St John F."/>
            <person name="Stenlid J."/>
            <person name="Sun H."/>
            <person name="Sun S."/>
            <person name="Syed K."/>
            <person name="Tsang A."/>
            <person name="Wiebenga A."/>
            <person name="Young D."/>
            <person name="Pisabarro A."/>
            <person name="Eastwood D.C."/>
            <person name="Martin F."/>
            <person name="Cullen D."/>
            <person name="Grigoriev I.V."/>
            <person name="Hibbett D.S."/>
        </authorList>
    </citation>
    <scope>NUCLEOTIDE SEQUENCE [LARGE SCALE GENOMIC DNA]</scope>
    <source>
        <strain evidence="2 3">LYAD-421 SS1</strain>
    </source>
</reference>
<protein>
    <submittedName>
        <fullName evidence="2">Uncharacterized protein</fullName>
    </submittedName>
</protein>
<gene>
    <name evidence="2" type="ORF">DICSQDRAFT_156094</name>
</gene>
<feature type="compositionally biased region" description="Low complexity" evidence="1">
    <location>
        <begin position="551"/>
        <end position="561"/>
    </location>
</feature>
<dbReference type="OMA" id="HAKAYLM"/>
<feature type="compositionally biased region" description="Low complexity" evidence="1">
    <location>
        <begin position="212"/>
        <end position="221"/>
    </location>
</feature>
<feature type="region of interest" description="Disordered" evidence="1">
    <location>
        <begin position="516"/>
        <end position="666"/>
    </location>
</feature>
<dbReference type="AlphaFoldDB" id="R7SVG7"/>
<evidence type="ECO:0000313" key="2">
    <source>
        <dbReference type="EMBL" id="EJF59750.1"/>
    </source>
</evidence>
<dbReference type="KEGG" id="dsq:DICSQDRAFT_156094"/>
<feature type="compositionally biased region" description="Polar residues" evidence="1">
    <location>
        <begin position="593"/>
        <end position="604"/>
    </location>
</feature>
<organism evidence="2 3">
    <name type="scientific">Dichomitus squalens (strain LYAD-421)</name>
    <name type="common">Western red white-rot fungus</name>
    <dbReference type="NCBI Taxonomy" id="732165"/>
    <lineage>
        <taxon>Eukaryota</taxon>
        <taxon>Fungi</taxon>
        <taxon>Dikarya</taxon>
        <taxon>Basidiomycota</taxon>
        <taxon>Agaricomycotina</taxon>
        <taxon>Agaricomycetes</taxon>
        <taxon>Polyporales</taxon>
        <taxon>Polyporaceae</taxon>
        <taxon>Dichomitus</taxon>
    </lineage>
</organism>
<feature type="compositionally biased region" description="Polar residues" evidence="1">
    <location>
        <begin position="222"/>
        <end position="235"/>
    </location>
</feature>
<dbReference type="Proteomes" id="UP000053319">
    <property type="component" value="Unassembled WGS sequence"/>
</dbReference>
<feature type="compositionally biased region" description="Polar residues" evidence="1">
    <location>
        <begin position="622"/>
        <end position="631"/>
    </location>
</feature>
<dbReference type="OrthoDB" id="3265311at2759"/>